<dbReference type="InterPro" id="IPR037185">
    <property type="entry name" value="EmrE-like"/>
</dbReference>
<comment type="similarity">
    <text evidence="2">Belongs to the EamA transporter family.</text>
</comment>
<keyword evidence="4 6" id="KW-1133">Transmembrane helix</keyword>
<evidence type="ECO:0000256" key="4">
    <source>
        <dbReference type="ARBA" id="ARBA00022989"/>
    </source>
</evidence>
<organism evidence="8 9">
    <name type="scientific">Demequina activiva</name>
    <dbReference type="NCBI Taxonomy" id="1582364"/>
    <lineage>
        <taxon>Bacteria</taxon>
        <taxon>Bacillati</taxon>
        <taxon>Actinomycetota</taxon>
        <taxon>Actinomycetes</taxon>
        <taxon>Micrococcales</taxon>
        <taxon>Demequinaceae</taxon>
        <taxon>Demequina</taxon>
    </lineage>
</organism>
<dbReference type="EMBL" id="BONR01000005">
    <property type="protein sequence ID" value="GIG55405.1"/>
    <property type="molecule type" value="Genomic_DNA"/>
</dbReference>
<evidence type="ECO:0000313" key="8">
    <source>
        <dbReference type="EMBL" id="GIG55405.1"/>
    </source>
</evidence>
<dbReference type="AlphaFoldDB" id="A0A919UKV7"/>
<comment type="subcellular location">
    <subcellularLocation>
        <location evidence="1">Membrane</location>
        <topology evidence="1">Multi-pass membrane protein</topology>
    </subcellularLocation>
</comment>
<reference evidence="8" key="1">
    <citation type="submission" date="2021-01" db="EMBL/GenBank/DDBJ databases">
        <title>Whole genome shotgun sequence of Demequina activiva NBRC 110675.</title>
        <authorList>
            <person name="Komaki H."/>
            <person name="Tamura T."/>
        </authorList>
    </citation>
    <scope>NUCLEOTIDE SEQUENCE</scope>
    <source>
        <strain evidence="8">NBRC 110675</strain>
    </source>
</reference>
<feature type="domain" description="EamA" evidence="7">
    <location>
        <begin position="7"/>
        <end position="138"/>
    </location>
</feature>
<name>A0A919UKV7_9MICO</name>
<dbReference type="InterPro" id="IPR050638">
    <property type="entry name" value="AA-Vitamin_Transporters"/>
</dbReference>
<sequence>MRTRDFMLVVLAATLWGTGGVLGTVLSDGGAVPPASVAMWRMLIAGVVLTGWVLLRGGIGRLDRPARTRILLTGGLTGLFEVLYFTGISLAGVGLATLVAIGSAPVWVAVGDAVRERSWPPLRSLGALALALAGLLALLGSSLGASDRAIAGVLVSLLTGASFAAVTVLNRSPVPGLTTVRLTALSFLSGGVMLLPVAAVLGWGVPAGVEAWTVALAMGIGSTALAYVAYLSGLVTVPPFVATVVTLLEPLVAAVLGAIVFAERLGWWGALGGLALAGAVVLLRPQRDEPATVP</sequence>
<evidence type="ECO:0000259" key="7">
    <source>
        <dbReference type="Pfam" id="PF00892"/>
    </source>
</evidence>
<dbReference type="PANTHER" id="PTHR32322">
    <property type="entry name" value="INNER MEMBRANE TRANSPORTER"/>
    <property type="match status" value="1"/>
</dbReference>
<keyword evidence="3 6" id="KW-0812">Transmembrane</keyword>
<evidence type="ECO:0000256" key="3">
    <source>
        <dbReference type="ARBA" id="ARBA00022692"/>
    </source>
</evidence>
<feature type="transmembrane region" description="Helical" evidence="6">
    <location>
        <begin position="211"/>
        <end position="230"/>
    </location>
</feature>
<evidence type="ECO:0000256" key="1">
    <source>
        <dbReference type="ARBA" id="ARBA00004141"/>
    </source>
</evidence>
<dbReference type="RefSeq" id="WP_203656854.1">
    <property type="nucleotide sequence ID" value="NZ_BONR01000005.1"/>
</dbReference>
<feature type="domain" description="EamA" evidence="7">
    <location>
        <begin position="151"/>
        <end position="283"/>
    </location>
</feature>
<keyword evidence="9" id="KW-1185">Reference proteome</keyword>
<feature type="transmembrane region" description="Helical" evidence="6">
    <location>
        <begin position="265"/>
        <end position="283"/>
    </location>
</feature>
<dbReference type="Proteomes" id="UP000652354">
    <property type="component" value="Unassembled WGS sequence"/>
</dbReference>
<dbReference type="SUPFAM" id="SSF103481">
    <property type="entry name" value="Multidrug resistance efflux transporter EmrE"/>
    <property type="match status" value="2"/>
</dbReference>
<accession>A0A919UKV7</accession>
<feature type="transmembrane region" description="Helical" evidence="6">
    <location>
        <begin position="122"/>
        <end position="143"/>
    </location>
</feature>
<keyword evidence="5 6" id="KW-0472">Membrane</keyword>
<dbReference type="PANTHER" id="PTHR32322:SF2">
    <property type="entry name" value="EAMA DOMAIN-CONTAINING PROTEIN"/>
    <property type="match status" value="1"/>
</dbReference>
<dbReference type="InterPro" id="IPR000620">
    <property type="entry name" value="EamA_dom"/>
</dbReference>
<evidence type="ECO:0000256" key="6">
    <source>
        <dbReference type="SAM" id="Phobius"/>
    </source>
</evidence>
<feature type="transmembrane region" description="Helical" evidence="6">
    <location>
        <begin position="149"/>
        <end position="170"/>
    </location>
</feature>
<protein>
    <submittedName>
        <fullName evidence="8">Membrane protein</fullName>
    </submittedName>
</protein>
<dbReference type="Pfam" id="PF00892">
    <property type="entry name" value="EamA"/>
    <property type="match status" value="2"/>
</dbReference>
<dbReference type="GO" id="GO:0016020">
    <property type="term" value="C:membrane"/>
    <property type="evidence" value="ECO:0007669"/>
    <property type="project" value="UniProtKB-SubCell"/>
</dbReference>
<proteinExistence type="inferred from homology"/>
<gene>
    <name evidence="8" type="ORF">Dac01nite_21570</name>
</gene>
<evidence type="ECO:0000256" key="2">
    <source>
        <dbReference type="ARBA" id="ARBA00007362"/>
    </source>
</evidence>
<feature type="transmembrane region" description="Helical" evidence="6">
    <location>
        <begin position="182"/>
        <end position="205"/>
    </location>
</feature>
<feature type="transmembrane region" description="Helical" evidence="6">
    <location>
        <begin position="39"/>
        <end position="58"/>
    </location>
</feature>
<comment type="caution">
    <text evidence="8">The sequence shown here is derived from an EMBL/GenBank/DDBJ whole genome shotgun (WGS) entry which is preliminary data.</text>
</comment>
<evidence type="ECO:0000256" key="5">
    <source>
        <dbReference type="ARBA" id="ARBA00023136"/>
    </source>
</evidence>
<feature type="transmembrane region" description="Helical" evidence="6">
    <location>
        <begin position="237"/>
        <end position="259"/>
    </location>
</feature>
<evidence type="ECO:0000313" key="9">
    <source>
        <dbReference type="Proteomes" id="UP000652354"/>
    </source>
</evidence>